<evidence type="ECO:0000313" key="14">
    <source>
        <dbReference type="EMBL" id="VFJ50325.1"/>
    </source>
</evidence>
<dbReference type="PROSITE" id="PS51384">
    <property type="entry name" value="FAD_FR"/>
    <property type="match status" value="1"/>
</dbReference>
<evidence type="ECO:0000256" key="10">
    <source>
        <dbReference type="ARBA" id="ARBA00034078"/>
    </source>
</evidence>
<accession>A0A450T640</accession>
<dbReference type="Gene3D" id="3.40.50.80">
    <property type="entry name" value="Nucleotide-binding domain of ferredoxin-NADP reductase (FNR) module"/>
    <property type="match status" value="1"/>
</dbReference>
<dbReference type="PANTHER" id="PTHR43513:SF3">
    <property type="entry name" value="DIHYDROOROTATE DEHYDROGENASE B (NAD(+)), ELECTRON TRANSFER SUBUNIT-RELATED"/>
    <property type="match status" value="1"/>
</dbReference>
<evidence type="ECO:0000256" key="1">
    <source>
        <dbReference type="ARBA" id="ARBA00006422"/>
    </source>
</evidence>
<keyword evidence="5 12" id="KW-0479">Metal-binding</keyword>
<dbReference type="EMBL" id="CAADEX010000108">
    <property type="protein sequence ID" value="VFJ62193.1"/>
    <property type="molecule type" value="Genomic_DNA"/>
</dbReference>
<dbReference type="AlphaFoldDB" id="A0A450T640"/>
<dbReference type="GO" id="GO:0046872">
    <property type="term" value="F:metal ion binding"/>
    <property type="evidence" value="ECO:0007669"/>
    <property type="project" value="UniProtKB-KW"/>
</dbReference>
<dbReference type="PANTHER" id="PTHR43513">
    <property type="entry name" value="DIHYDROOROTATE DEHYDROGENASE B (NAD(+)), ELECTRON TRANSFER SUBUNIT"/>
    <property type="match status" value="1"/>
</dbReference>
<feature type="binding site" evidence="11">
    <location>
        <begin position="79"/>
        <end position="80"/>
    </location>
    <ligand>
        <name>FAD</name>
        <dbReference type="ChEBI" id="CHEBI:57692"/>
    </ligand>
</feature>
<evidence type="ECO:0000256" key="6">
    <source>
        <dbReference type="ARBA" id="ARBA00022827"/>
    </source>
</evidence>
<dbReference type="InterPro" id="IPR017938">
    <property type="entry name" value="Riboflavin_synthase-like_b-brl"/>
</dbReference>
<comment type="cofactor">
    <cofactor evidence="11">
        <name>FAD</name>
        <dbReference type="ChEBI" id="CHEBI:57692"/>
    </cofactor>
    <text evidence="11">Binds 1 FAD per subunit.</text>
</comment>
<keyword evidence="6 11" id="KW-0274">FAD</keyword>
<dbReference type="Gene3D" id="2.10.240.10">
    <property type="entry name" value="Dihydroorotate dehydrogenase, electron transfer subunit"/>
    <property type="match status" value="1"/>
</dbReference>
<evidence type="ECO:0000313" key="15">
    <source>
        <dbReference type="EMBL" id="VFJ62193.1"/>
    </source>
</evidence>
<dbReference type="Pfam" id="PF10418">
    <property type="entry name" value="DHODB_Fe-S_bind"/>
    <property type="match status" value="1"/>
</dbReference>
<evidence type="ECO:0000256" key="9">
    <source>
        <dbReference type="ARBA" id="ARBA00023014"/>
    </source>
</evidence>
<protein>
    <submittedName>
        <fullName evidence="15">Dihydroorotate oxidase B, electron transfer subunit</fullName>
    </submittedName>
</protein>
<keyword evidence="7" id="KW-0249">Electron transport</keyword>
<dbReference type="PIRSF" id="PIRSF006816">
    <property type="entry name" value="Cyc3_hyd_g"/>
    <property type="match status" value="1"/>
</dbReference>
<evidence type="ECO:0000256" key="11">
    <source>
        <dbReference type="PIRSR" id="PIRSR006816-1"/>
    </source>
</evidence>
<feature type="binding site" evidence="12">
    <location>
        <position position="294"/>
    </location>
    <ligand>
        <name>[2Fe-2S] cluster</name>
        <dbReference type="ChEBI" id="CHEBI:190135"/>
    </ligand>
</feature>
<proteinExistence type="inferred from homology"/>
<organism evidence="15">
    <name type="scientific">Candidatus Kentrum sp. DK</name>
    <dbReference type="NCBI Taxonomy" id="2126562"/>
    <lineage>
        <taxon>Bacteria</taxon>
        <taxon>Pseudomonadati</taxon>
        <taxon>Pseudomonadota</taxon>
        <taxon>Gammaproteobacteria</taxon>
        <taxon>Candidatus Kentrum</taxon>
    </lineage>
</organism>
<dbReference type="InterPro" id="IPR012165">
    <property type="entry name" value="Cyt_c3_hydrogenase_gsu"/>
</dbReference>
<dbReference type="EMBL" id="CAADEY010000028">
    <property type="protein sequence ID" value="VFJ50325.1"/>
    <property type="molecule type" value="Genomic_DNA"/>
</dbReference>
<feature type="binding site" evidence="12">
    <location>
        <position position="278"/>
    </location>
    <ligand>
        <name>[2Fe-2S] cluster</name>
        <dbReference type="ChEBI" id="CHEBI:190135"/>
    </ligand>
</feature>
<feature type="domain" description="FAD-binding FR-type" evidence="13">
    <location>
        <begin position="1"/>
        <end position="104"/>
    </location>
</feature>
<dbReference type="GO" id="GO:0006221">
    <property type="term" value="P:pyrimidine nucleotide biosynthetic process"/>
    <property type="evidence" value="ECO:0007669"/>
    <property type="project" value="InterPro"/>
</dbReference>
<dbReference type="InterPro" id="IPR037117">
    <property type="entry name" value="Dihydroorotate_DH_ele_sf"/>
</dbReference>
<dbReference type="GO" id="GO:0016491">
    <property type="term" value="F:oxidoreductase activity"/>
    <property type="evidence" value="ECO:0007669"/>
    <property type="project" value="InterPro"/>
</dbReference>
<evidence type="ECO:0000256" key="12">
    <source>
        <dbReference type="PIRSR" id="PIRSR006816-2"/>
    </source>
</evidence>
<reference evidence="15" key="1">
    <citation type="submission" date="2019-02" db="EMBL/GenBank/DDBJ databases">
        <authorList>
            <person name="Gruber-Vodicka R. H."/>
            <person name="Seah K. B. B."/>
        </authorList>
    </citation>
    <scope>NUCLEOTIDE SEQUENCE</scope>
    <source>
        <strain evidence="14">BECK_DK161</strain>
        <strain evidence="15">BECK_DK47</strain>
    </source>
</reference>
<keyword evidence="4 12" id="KW-0001">2Fe-2S</keyword>
<comment type="cofactor">
    <cofactor evidence="10">
        <name>[2Fe-2S] cluster</name>
        <dbReference type="ChEBI" id="CHEBI:190135"/>
    </cofactor>
</comment>
<sequence>MRSTSLFVEDAGILARDEFEGDQVILRILAPRIAGAALPGTFLHVRCDPTLPMRRPLSIMAAEPVSGEITILFKVVGKGTGLLAEKKVGDRLDIIGPIGVPFRIPVGRPRALLLGGGAGIPPMVFLASRLAARREAAAPLPGAAGHEPLLLMGSEIPFPFDPCPAGVPLPSTTTDNPPDAALPDGVTAAMPVMEALGIPSRLASRRGYPGAFSGWVTELAKIWLMAQPPDIRRQTALYACGPEPMLRATARLARQFDLPCQVCLEEFMACGIGACAGCTVPVTTATGAAMRRVCVDGPVFDAREVFGP</sequence>
<evidence type="ECO:0000256" key="5">
    <source>
        <dbReference type="ARBA" id="ARBA00022723"/>
    </source>
</evidence>
<keyword evidence="9 12" id="KW-0411">Iron-sulfur</keyword>
<evidence type="ECO:0000256" key="7">
    <source>
        <dbReference type="ARBA" id="ARBA00022982"/>
    </source>
</evidence>
<dbReference type="Gene3D" id="2.40.30.10">
    <property type="entry name" value="Translation factors"/>
    <property type="match status" value="1"/>
</dbReference>
<feature type="binding site" evidence="12">
    <location>
        <position position="270"/>
    </location>
    <ligand>
        <name>[2Fe-2S] cluster</name>
        <dbReference type="ChEBI" id="CHEBI:190135"/>
    </ligand>
</feature>
<dbReference type="InterPro" id="IPR017927">
    <property type="entry name" value="FAD-bd_FR_type"/>
</dbReference>
<keyword evidence="2" id="KW-0813">Transport</keyword>
<name>A0A450T640_9GAMM</name>
<gene>
    <name evidence="15" type="ORF">BECKDK2373B_GA0170837_11083</name>
    <name evidence="14" type="ORF">BECKDK2373C_GA0170839_102837</name>
</gene>
<keyword evidence="3 11" id="KW-0285">Flavoprotein</keyword>
<evidence type="ECO:0000256" key="3">
    <source>
        <dbReference type="ARBA" id="ARBA00022630"/>
    </source>
</evidence>
<dbReference type="InterPro" id="IPR019480">
    <property type="entry name" value="Dihydroorotate_DH_Fe-S-bd"/>
</dbReference>
<comment type="similarity">
    <text evidence="1">Belongs to the PyrK family.</text>
</comment>
<comment type="cofactor">
    <cofactor evidence="12">
        <name>[2Fe-2S] cluster</name>
        <dbReference type="ChEBI" id="CHEBI:190135"/>
    </cofactor>
    <text evidence="12">Binds 1 [2Fe-2S] cluster per subunit.</text>
</comment>
<evidence type="ECO:0000256" key="2">
    <source>
        <dbReference type="ARBA" id="ARBA00022448"/>
    </source>
</evidence>
<dbReference type="InterPro" id="IPR039261">
    <property type="entry name" value="FNR_nucleotide-bd"/>
</dbReference>
<evidence type="ECO:0000259" key="13">
    <source>
        <dbReference type="PROSITE" id="PS51384"/>
    </source>
</evidence>
<dbReference type="CDD" id="cd06218">
    <property type="entry name" value="DHOD_e_trans"/>
    <property type="match status" value="1"/>
</dbReference>
<dbReference type="SUPFAM" id="SSF52343">
    <property type="entry name" value="Ferredoxin reductase-like, C-terminal NADP-linked domain"/>
    <property type="match status" value="2"/>
</dbReference>
<dbReference type="GO" id="GO:0050660">
    <property type="term" value="F:flavin adenine dinucleotide binding"/>
    <property type="evidence" value="ECO:0007669"/>
    <property type="project" value="InterPro"/>
</dbReference>
<dbReference type="SUPFAM" id="SSF63380">
    <property type="entry name" value="Riboflavin synthase domain-like"/>
    <property type="match status" value="1"/>
</dbReference>
<feature type="binding site" evidence="11">
    <location>
        <begin position="55"/>
        <end position="58"/>
    </location>
    <ligand>
        <name>FAD</name>
        <dbReference type="ChEBI" id="CHEBI:57692"/>
    </ligand>
</feature>
<feature type="binding site" evidence="12">
    <location>
        <position position="275"/>
    </location>
    <ligand>
        <name>[2Fe-2S] cluster</name>
        <dbReference type="ChEBI" id="CHEBI:190135"/>
    </ligand>
</feature>
<keyword evidence="8 12" id="KW-0408">Iron</keyword>
<evidence type="ECO:0000256" key="4">
    <source>
        <dbReference type="ARBA" id="ARBA00022714"/>
    </source>
</evidence>
<evidence type="ECO:0000256" key="8">
    <source>
        <dbReference type="ARBA" id="ARBA00023004"/>
    </source>
</evidence>
<dbReference type="InterPro" id="IPR050353">
    <property type="entry name" value="PyrK_electron_transfer"/>
</dbReference>
<dbReference type="GO" id="GO:0051537">
    <property type="term" value="F:2 iron, 2 sulfur cluster binding"/>
    <property type="evidence" value="ECO:0007669"/>
    <property type="project" value="UniProtKB-KW"/>
</dbReference>